<keyword evidence="3" id="KW-0648">Protein biosynthesis</keyword>
<evidence type="ECO:0000256" key="2">
    <source>
        <dbReference type="ARBA" id="ARBA00022768"/>
    </source>
</evidence>
<dbReference type="GO" id="GO:0005085">
    <property type="term" value="F:guanyl-nucleotide exchange factor activity"/>
    <property type="evidence" value="ECO:0007669"/>
    <property type="project" value="TreeGrafter"/>
</dbReference>
<dbReference type="GO" id="GO:0003746">
    <property type="term" value="F:translation elongation factor activity"/>
    <property type="evidence" value="ECO:0007669"/>
    <property type="project" value="UniProtKB-KW"/>
</dbReference>
<dbReference type="EMBL" id="OU594960">
    <property type="protein sequence ID" value="CAG9283560.1"/>
    <property type="molecule type" value="Genomic_DNA"/>
</dbReference>
<dbReference type="GO" id="GO:0005853">
    <property type="term" value="C:eukaryotic translation elongation factor 1 complex"/>
    <property type="evidence" value="ECO:0007669"/>
    <property type="project" value="InterPro"/>
</dbReference>
<dbReference type="Gene3D" id="3.30.70.60">
    <property type="match status" value="1"/>
</dbReference>
<dbReference type="CDD" id="cd00292">
    <property type="entry name" value="EF1B"/>
    <property type="match status" value="1"/>
</dbReference>
<dbReference type="Proteomes" id="UP000836788">
    <property type="component" value="Chromosome 19"/>
</dbReference>
<evidence type="ECO:0000256" key="1">
    <source>
        <dbReference type="ARBA" id="ARBA00007411"/>
    </source>
</evidence>
<sequence>MSGSANGYTRNKHCLANRVTRCVSEGLFSPQFPLFCFLQFDVSSDKGAAAFNGFMGSKSYIEGWSFSPADSEMFAKFESVPDAAKFPHSYRWYIHVAALQGVRGLNLSPPAPAAAAAPAAAKADAEDEFDVFGDDDEEDDEPKESRADMLARLKKEAEERTAKKEANQRTLVAIEIKPWDVEQDLMVLWKKITETIVQDGLKWGESCNLADVAYGIKKIQCTFVMGVNNSSDDVVEKILEMEDEVQSCEVTSMNVL</sequence>
<gene>
    <name evidence="5" type="ORF">PTTT1_LOCUS23195</name>
</gene>
<dbReference type="CDD" id="cd10308">
    <property type="entry name" value="GST_C_eEF1b_like"/>
    <property type="match status" value="1"/>
</dbReference>
<dbReference type="InterPro" id="IPR036219">
    <property type="entry name" value="eEF-1beta-like_sf"/>
</dbReference>
<dbReference type="GO" id="GO:0005829">
    <property type="term" value="C:cytosol"/>
    <property type="evidence" value="ECO:0007669"/>
    <property type="project" value="TreeGrafter"/>
</dbReference>
<dbReference type="AlphaFoldDB" id="A0A8J9X2J4"/>
<reference evidence="5" key="1">
    <citation type="submission" date="2022-02" db="EMBL/GenBank/DDBJ databases">
        <authorList>
            <person name="Giguere J D."/>
        </authorList>
    </citation>
    <scope>NUCLEOTIDE SEQUENCE</scope>
    <source>
        <strain evidence="5">CCAP 1055/1</strain>
    </source>
</reference>
<dbReference type="InterPro" id="IPR014038">
    <property type="entry name" value="EF1B_bsu/dsu_GNE"/>
</dbReference>
<dbReference type="PANTHER" id="PTHR11595">
    <property type="entry name" value="EF-HAND AND COILED-COIL DOMAIN-CONTAINING FAMILY MEMBER"/>
    <property type="match status" value="1"/>
</dbReference>
<keyword evidence="2" id="KW-0251">Elongation factor</keyword>
<comment type="similarity">
    <text evidence="1">Belongs to the EF-1-beta/EF-1-delta family.</text>
</comment>
<dbReference type="SUPFAM" id="SSF54984">
    <property type="entry name" value="eEF-1beta-like"/>
    <property type="match status" value="1"/>
</dbReference>
<organism evidence="5">
    <name type="scientific">Phaeodactylum tricornutum</name>
    <name type="common">Diatom</name>
    <dbReference type="NCBI Taxonomy" id="2850"/>
    <lineage>
        <taxon>Eukaryota</taxon>
        <taxon>Sar</taxon>
        <taxon>Stramenopiles</taxon>
        <taxon>Ochrophyta</taxon>
        <taxon>Bacillariophyta</taxon>
        <taxon>Bacillariophyceae</taxon>
        <taxon>Bacillariophycidae</taxon>
        <taxon>Naviculales</taxon>
        <taxon>Phaeodactylaceae</taxon>
        <taxon>Phaeodactylum</taxon>
    </lineage>
</organism>
<dbReference type="InterPro" id="IPR014717">
    <property type="entry name" value="Transl_elong_EF1B/ribsomal_bS6"/>
</dbReference>
<feature type="domain" description="Translation elongation factor EF1B beta/delta subunit guanine nucleotide exchange" evidence="4">
    <location>
        <begin position="169"/>
        <end position="256"/>
    </location>
</feature>
<evidence type="ECO:0000313" key="5">
    <source>
        <dbReference type="EMBL" id="CAG9283560.1"/>
    </source>
</evidence>
<accession>A0A8J9X2J4</accession>
<dbReference type="SMART" id="SM00888">
    <property type="entry name" value="EF1_GNE"/>
    <property type="match status" value="1"/>
</dbReference>
<dbReference type="Pfam" id="PF00736">
    <property type="entry name" value="EF1_GNE"/>
    <property type="match status" value="1"/>
</dbReference>
<proteinExistence type="inferred from homology"/>
<protein>
    <recommendedName>
        <fullName evidence="4">Translation elongation factor EF1B beta/delta subunit guanine nucleotide exchange domain-containing protein</fullName>
    </recommendedName>
</protein>
<dbReference type="PANTHER" id="PTHR11595:SF21">
    <property type="entry name" value="ELONGATION FACTOR 1-BETA"/>
    <property type="match status" value="1"/>
</dbReference>
<name>A0A8J9X2J4_PHATR</name>
<dbReference type="InterPro" id="IPR049720">
    <property type="entry name" value="EF1B_bsu/dsu"/>
</dbReference>
<evidence type="ECO:0000256" key="3">
    <source>
        <dbReference type="ARBA" id="ARBA00022917"/>
    </source>
</evidence>
<evidence type="ECO:0000259" key="4">
    <source>
        <dbReference type="SMART" id="SM00888"/>
    </source>
</evidence>